<evidence type="ECO:0000256" key="3">
    <source>
        <dbReference type="ARBA" id="ARBA00022827"/>
    </source>
</evidence>
<evidence type="ECO:0000256" key="1">
    <source>
        <dbReference type="ARBA" id="ARBA00006442"/>
    </source>
</evidence>
<keyword evidence="2" id="KW-0285">Flavoprotein</keyword>
<evidence type="ECO:0000313" key="5">
    <source>
        <dbReference type="EMBL" id="GFF12193.1"/>
    </source>
</evidence>
<dbReference type="PANTHER" id="PTHR43735">
    <property type="entry name" value="APOPTOSIS-INDUCING FACTOR 1"/>
    <property type="match status" value="1"/>
</dbReference>
<reference evidence="5 6" key="1">
    <citation type="submission" date="2020-01" db="EMBL/GenBank/DDBJ databases">
        <title>Aspergillus terreus IFO 6365 whole genome shotgun sequence.</title>
        <authorList>
            <person name="Kanamasa S."/>
            <person name="Takahashi H."/>
        </authorList>
    </citation>
    <scope>NUCLEOTIDE SEQUENCE [LARGE SCALE GENOMIC DNA]</scope>
    <source>
        <strain evidence="5 6">IFO 6365</strain>
    </source>
</reference>
<dbReference type="EMBL" id="BLJY01000001">
    <property type="protein sequence ID" value="GFF12193.1"/>
    <property type="molecule type" value="Genomic_DNA"/>
</dbReference>
<dbReference type="GO" id="GO:0050660">
    <property type="term" value="F:flavin adenine dinucleotide binding"/>
    <property type="evidence" value="ECO:0007669"/>
    <property type="project" value="TreeGrafter"/>
</dbReference>
<organism evidence="5 6">
    <name type="scientific">Aspergillus terreus</name>
    <dbReference type="NCBI Taxonomy" id="33178"/>
    <lineage>
        <taxon>Eukaryota</taxon>
        <taxon>Fungi</taxon>
        <taxon>Dikarya</taxon>
        <taxon>Ascomycota</taxon>
        <taxon>Pezizomycotina</taxon>
        <taxon>Eurotiomycetes</taxon>
        <taxon>Eurotiomycetidae</taxon>
        <taxon>Eurotiales</taxon>
        <taxon>Aspergillaceae</taxon>
        <taxon>Aspergillus</taxon>
        <taxon>Aspergillus subgen. Circumdati</taxon>
    </lineage>
</organism>
<dbReference type="PROSITE" id="PS51257">
    <property type="entry name" value="PROKAR_LIPOPROTEIN"/>
    <property type="match status" value="1"/>
</dbReference>
<dbReference type="Pfam" id="PF07992">
    <property type="entry name" value="Pyr_redox_2"/>
    <property type="match status" value="1"/>
</dbReference>
<comment type="caution">
    <text evidence="5">The sequence shown here is derived from an EMBL/GenBank/DDBJ whole genome shotgun (WGS) entry which is preliminary data.</text>
</comment>
<accession>A0A5M3YLF2</accession>
<dbReference type="InterPro" id="IPR036188">
    <property type="entry name" value="FAD/NAD-bd_sf"/>
</dbReference>
<dbReference type="SUPFAM" id="SSF51905">
    <property type="entry name" value="FAD/NAD(P)-binding domain"/>
    <property type="match status" value="1"/>
</dbReference>
<evidence type="ECO:0000256" key="4">
    <source>
        <dbReference type="ARBA" id="ARBA00023002"/>
    </source>
</evidence>
<protein>
    <submittedName>
        <fullName evidence="5">Uncharacterized protein</fullName>
    </submittedName>
</protein>
<sequence>MDSPVRIAIIGGSFAGCTIANSVLKDIDRVKVILINPTPTFYFPIAAPRVFAKPEAFQPDQYLIPLAAAFDKYPSEVFEFIQGHATSIDIDGKTVTVDDQQTVPFDYLVIASGSTTVATNPTNEMQIPFKQTGRDNVQSLIEDTQKAIAEAKSIIIGGAGPIGVELAGEIAEAAAEKRRDQTVTLVSATERVLPVLKKSGSDAAASILRKLGIKLITSRKVVNATRSKDTQKWTVELDNGEKLETDLYIPTTGIYPNNEFIPPRLLDDAGWLKVDSELRVQGDENEVLPIYGAGDITIHSMRLGYKANEQAPVVAANLKADILGLPRRRTYSQGSSVLMVVPIGANAGTGQLFGVTPWSIFVRLVKGRDFFISKARSMVGAD</sequence>
<dbReference type="OrthoDB" id="202203at2759"/>
<dbReference type="PANTHER" id="PTHR43735:SF3">
    <property type="entry name" value="FERROPTOSIS SUPPRESSOR PROTEIN 1"/>
    <property type="match status" value="1"/>
</dbReference>
<dbReference type="PRINTS" id="PR00368">
    <property type="entry name" value="FADPNR"/>
</dbReference>
<dbReference type="GO" id="GO:0004174">
    <property type="term" value="F:electron-transferring-flavoprotein dehydrogenase activity"/>
    <property type="evidence" value="ECO:0007669"/>
    <property type="project" value="TreeGrafter"/>
</dbReference>
<evidence type="ECO:0000256" key="2">
    <source>
        <dbReference type="ARBA" id="ARBA00022630"/>
    </source>
</evidence>
<keyword evidence="4" id="KW-0560">Oxidoreductase</keyword>
<gene>
    <name evidence="5" type="ORF">ATEIFO6365_0001041600</name>
</gene>
<dbReference type="VEuPathDB" id="FungiDB:ATEG_01215"/>
<dbReference type="Gene3D" id="3.50.50.100">
    <property type="match status" value="1"/>
</dbReference>
<keyword evidence="3" id="KW-0274">FAD</keyword>
<comment type="similarity">
    <text evidence="1">Belongs to the FAD-dependent oxidoreductase family.</text>
</comment>
<evidence type="ECO:0000313" key="6">
    <source>
        <dbReference type="Proteomes" id="UP000452235"/>
    </source>
</evidence>
<name>A0A5M3YLF2_ASPTE</name>
<dbReference type="GO" id="GO:0005737">
    <property type="term" value="C:cytoplasm"/>
    <property type="evidence" value="ECO:0007669"/>
    <property type="project" value="TreeGrafter"/>
</dbReference>
<dbReference type="InterPro" id="IPR023753">
    <property type="entry name" value="FAD/NAD-binding_dom"/>
</dbReference>
<keyword evidence="6" id="KW-1185">Reference proteome</keyword>
<dbReference type="AlphaFoldDB" id="A0A5M3YLF2"/>
<proteinExistence type="inferred from homology"/>
<dbReference type="Proteomes" id="UP000452235">
    <property type="component" value="Unassembled WGS sequence"/>
</dbReference>